<dbReference type="GO" id="GO:0004523">
    <property type="term" value="F:RNA-DNA hybrid ribonuclease activity"/>
    <property type="evidence" value="ECO:0007669"/>
    <property type="project" value="InterPro"/>
</dbReference>
<dbReference type="PANTHER" id="PTHR47074:SF49">
    <property type="entry name" value="POLYNUCLEOTIDYL TRANSFERASE, RIBONUCLEASE H-LIKE SUPERFAMILY PROTEIN"/>
    <property type="match status" value="1"/>
</dbReference>
<dbReference type="PANTHER" id="PTHR47074">
    <property type="entry name" value="BNAC02G40300D PROTEIN"/>
    <property type="match status" value="1"/>
</dbReference>
<sequence length="143" mass="15439">MSIWSANGKPIIFLLRLQSYNATWIFSNRATSMEHQGSSASDHVSSVLMAEALAVRAALQSAIPLDISTIKVNSDNQTLIRVINGETHDNEIYGVAHDIGNLSALFASISFVHVSSVQNIRADTIVKTTLRAFNSACNGPPLD</sequence>
<dbReference type="Proteomes" id="UP000712281">
    <property type="component" value="Unassembled WGS sequence"/>
</dbReference>
<dbReference type="InterPro" id="IPR044730">
    <property type="entry name" value="RNase_H-like_dom_plant"/>
</dbReference>
<dbReference type="AlphaFoldDB" id="A0A8S9JBR6"/>
<dbReference type="GO" id="GO:0003676">
    <property type="term" value="F:nucleic acid binding"/>
    <property type="evidence" value="ECO:0007669"/>
    <property type="project" value="InterPro"/>
</dbReference>
<name>A0A8S9JBR6_BRACR</name>
<evidence type="ECO:0000313" key="2">
    <source>
        <dbReference type="EMBL" id="KAF2578842.1"/>
    </source>
</evidence>
<dbReference type="CDD" id="cd06222">
    <property type="entry name" value="RNase_H_like"/>
    <property type="match status" value="1"/>
</dbReference>
<gene>
    <name evidence="2" type="ORF">F2Q68_00005740</name>
</gene>
<evidence type="ECO:0000259" key="1">
    <source>
        <dbReference type="Pfam" id="PF13456"/>
    </source>
</evidence>
<feature type="domain" description="RNase H type-1" evidence="1">
    <location>
        <begin position="22"/>
        <end position="127"/>
    </location>
</feature>
<dbReference type="InterPro" id="IPR036397">
    <property type="entry name" value="RNaseH_sf"/>
</dbReference>
<dbReference type="Gene3D" id="3.30.420.10">
    <property type="entry name" value="Ribonuclease H-like superfamily/Ribonuclease H"/>
    <property type="match status" value="1"/>
</dbReference>
<evidence type="ECO:0000313" key="3">
    <source>
        <dbReference type="Proteomes" id="UP000712281"/>
    </source>
</evidence>
<dbReference type="Pfam" id="PF13456">
    <property type="entry name" value="RVT_3"/>
    <property type="match status" value="1"/>
</dbReference>
<dbReference type="InterPro" id="IPR052929">
    <property type="entry name" value="RNase_H-like_EbsB-rel"/>
</dbReference>
<dbReference type="SUPFAM" id="SSF53098">
    <property type="entry name" value="Ribonuclease H-like"/>
    <property type="match status" value="1"/>
</dbReference>
<dbReference type="InterPro" id="IPR002156">
    <property type="entry name" value="RNaseH_domain"/>
</dbReference>
<reference evidence="2" key="1">
    <citation type="submission" date="2019-12" db="EMBL/GenBank/DDBJ databases">
        <title>Genome sequencing and annotation of Brassica cretica.</title>
        <authorList>
            <person name="Studholme D.J."/>
            <person name="Sarris P.F."/>
        </authorList>
    </citation>
    <scope>NUCLEOTIDE SEQUENCE</scope>
    <source>
        <strain evidence="2">PFS-001/15</strain>
        <tissue evidence="2">Leaf</tissue>
    </source>
</reference>
<dbReference type="InterPro" id="IPR012337">
    <property type="entry name" value="RNaseH-like_sf"/>
</dbReference>
<comment type="caution">
    <text evidence="2">The sequence shown here is derived from an EMBL/GenBank/DDBJ whole genome shotgun (WGS) entry which is preliminary data.</text>
</comment>
<organism evidence="2 3">
    <name type="scientific">Brassica cretica</name>
    <name type="common">Mustard</name>
    <dbReference type="NCBI Taxonomy" id="69181"/>
    <lineage>
        <taxon>Eukaryota</taxon>
        <taxon>Viridiplantae</taxon>
        <taxon>Streptophyta</taxon>
        <taxon>Embryophyta</taxon>
        <taxon>Tracheophyta</taxon>
        <taxon>Spermatophyta</taxon>
        <taxon>Magnoliopsida</taxon>
        <taxon>eudicotyledons</taxon>
        <taxon>Gunneridae</taxon>
        <taxon>Pentapetalae</taxon>
        <taxon>rosids</taxon>
        <taxon>malvids</taxon>
        <taxon>Brassicales</taxon>
        <taxon>Brassicaceae</taxon>
        <taxon>Brassiceae</taxon>
        <taxon>Brassica</taxon>
    </lineage>
</organism>
<dbReference type="EMBL" id="QGKW02001660">
    <property type="protein sequence ID" value="KAF2578842.1"/>
    <property type="molecule type" value="Genomic_DNA"/>
</dbReference>
<proteinExistence type="predicted"/>
<protein>
    <recommendedName>
        <fullName evidence="1">RNase H type-1 domain-containing protein</fullName>
    </recommendedName>
</protein>
<accession>A0A8S9JBR6</accession>